<organism evidence="2 3">
    <name type="scientific">Christensenella tenuis</name>
    <dbReference type="NCBI Taxonomy" id="2763033"/>
    <lineage>
        <taxon>Bacteria</taxon>
        <taxon>Bacillati</taxon>
        <taxon>Bacillota</taxon>
        <taxon>Clostridia</taxon>
        <taxon>Christensenellales</taxon>
        <taxon>Christensenellaceae</taxon>
        <taxon>Christensenella</taxon>
    </lineage>
</organism>
<dbReference type="Proteomes" id="UP000606889">
    <property type="component" value="Unassembled WGS sequence"/>
</dbReference>
<dbReference type="EMBL" id="JACOON010000004">
    <property type="protein sequence ID" value="MBC5648275.1"/>
    <property type="molecule type" value="Genomic_DNA"/>
</dbReference>
<evidence type="ECO:0000313" key="2">
    <source>
        <dbReference type="EMBL" id="MBC5648275.1"/>
    </source>
</evidence>
<keyword evidence="1" id="KW-0472">Membrane</keyword>
<feature type="transmembrane region" description="Helical" evidence="1">
    <location>
        <begin position="20"/>
        <end position="40"/>
    </location>
</feature>
<keyword evidence="1" id="KW-0812">Transmembrane</keyword>
<name>A0ABR7EET7_9FIRM</name>
<gene>
    <name evidence="2" type="ORF">H8S18_07995</name>
</gene>
<evidence type="ECO:0000256" key="1">
    <source>
        <dbReference type="SAM" id="Phobius"/>
    </source>
</evidence>
<comment type="caution">
    <text evidence="2">The sequence shown here is derived from an EMBL/GenBank/DDBJ whole genome shotgun (WGS) entry which is preliminary data.</text>
</comment>
<keyword evidence="1" id="KW-1133">Transmembrane helix</keyword>
<reference evidence="2 3" key="1">
    <citation type="submission" date="2020-08" db="EMBL/GenBank/DDBJ databases">
        <title>Genome public.</title>
        <authorList>
            <person name="Liu C."/>
            <person name="Sun Q."/>
        </authorList>
    </citation>
    <scope>NUCLEOTIDE SEQUENCE [LARGE SCALE GENOMIC DNA]</scope>
    <source>
        <strain evidence="2 3">NSJ-35</strain>
    </source>
</reference>
<evidence type="ECO:0000313" key="3">
    <source>
        <dbReference type="Proteomes" id="UP000606889"/>
    </source>
</evidence>
<dbReference type="RefSeq" id="WP_186857789.1">
    <property type="nucleotide sequence ID" value="NZ_JACOON010000004.1"/>
</dbReference>
<protein>
    <submittedName>
        <fullName evidence="2">Uncharacterized protein</fullName>
    </submittedName>
</protein>
<sequence>MTNISKNKKREKLSTDVKIYYILLITAVIIVIGIVACARLQPEIEEKRAQEIVEKEAQILEEMSGKMQAGGLAYCIVESRERDEYALEDDLLQIQYNWNYYIFWNRAGEKGEDCAKELLPEVERLYKAYGITQISAGKEIQSFTLGKSPILRAEIFYLPGELIHSTLDRKDLIYHGLGDAQKVADNWYWVEYPA</sequence>
<accession>A0ABR7EET7</accession>
<proteinExistence type="predicted"/>
<keyword evidence="3" id="KW-1185">Reference proteome</keyword>